<feature type="compositionally biased region" description="Basic residues" evidence="9">
    <location>
        <begin position="682"/>
        <end position="698"/>
    </location>
</feature>
<keyword evidence="4" id="KW-0862">Zinc</keyword>
<feature type="region of interest" description="Disordered" evidence="9">
    <location>
        <begin position="300"/>
        <end position="408"/>
    </location>
</feature>
<dbReference type="Gene3D" id="1.10.20.10">
    <property type="entry name" value="Histone, subunit A"/>
    <property type="match status" value="1"/>
</dbReference>
<evidence type="ECO:0000256" key="7">
    <source>
        <dbReference type="ARBA" id="ARBA00023242"/>
    </source>
</evidence>
<feature type="compositionally biased region" description="Basic and acidic residues" evidence="9">
    <location>
        <begin position="563"/>
        <end position="576"/>
    </location>
</feature>
<keyword evidence="6" id="KW-0804">Transcription</keyword>
<dbReference type="CDD" id="cd22916">
    <property type="entry name" value="HFD_TAF3"/>
    <property type="match status" value="1"/>
</dbReference>
<dbReference type="InterPro" id="IPR013083">
    <property type="entry name" value="Znf_RING/FYVE/PHD"/>
</dbReference>
<feature type="region of interest" description="Disordered" evidence="9">
    <location>
        <begin position="760"/>
        <end position="785"/>
    </location>
</feature>
<feature type="region of interest" description="Disordered" evidence="9">
    <location>
        <begin position="481"/>
        <end position="609"/>
    </location>
</feature>
<dbReference type="EMBL" id="CAHIKZ030001682">
    <property type="protein sequence ID" value="CAE1272394.1"/>
    <property type="molecule type" value="Genomic_DNA"/>
</dbReference>
<dbReference type="InterPro" id="IPR011011">
    <property type="entry name" value="Znf_FYVE_PHD"/>
</dbReference>
<feature type="transmembrane region" description="Helical" evidence="10">
    <location>
        <begin position="12"/>
        <end position="31"/>
    </location>
</feature>
<dbReference type="SMART" id="SM00249">
    <property type="entry name" value="PHD"/>
    <property type="match status" value="1"/>
</dbReference>
<feature type="compositionally biased region" description="Polar residues" evidence="9">
    <location>
        <begin position="225"/>
        <end position="240"/>
    </location>
</feature>
<organism evidence="12 13">
    <name type="scientific">Acanthosepion pharaonis</name>
    <name type="common">Pharaoh cuttlefish</name>
    <name type="synonym">Sepia pharaonis</name>
    <dbReference type="NCBI Taxonomy" id="158019"/>
    <lineage>
        <taxon>Eukaryota</taxon>
        <taxon>Metazoa</taxon>
        <taxon>Spiralia</taxon>
        <taxon>Lophotrochozoa</taxon>
        <taxon>Mollusca</taxon>
        <taxon>Cephalopoda</taxon>
        <taxon>Coleoidea</taxon>
        <taxon>Decapodiformes</taxon>
        <taxon>Sepiida</taxon>
        <taxon>Sepiina</taxon>
        <taxon>Sepiidae</taxon>
        <taxon>Acanthosepion</taxon>
    </lineage>
</organism>
<comment type="caution">
    <text evidence="12">The sequence shown here is derived from an EMBL/GenBank/DDBJ whole genome shotgun (WGS) entry which is preliminary data.</text>
</comment>
<dbReference type="PANTHER" id="PTHR46452:SF1">
    <property type="entry name" value="TRANSCRIPTION INITIATION FACTOR TFIID SUBUNIT 3"/>
    <property type="match status" value="1"/>
</dbReference>
<feature type="compositionally biased region" description="Basic and acidic residues" evidence="9">
    <location>
        <begin position="529"/>
        <end position="545"/>
    </location>
</feature>
<evidence type="ECO:0000259" key="11">
    <source>
        <dbReference type="PROSITE" id="PS50016"/>
    </source>
</evidence>
<dbReference type="InterPro" id="IPR019786">
    <property type="entry name" value="Zinc_finger_PHD-type_CS"/>
</dbReference>
<dbReference type="Proteomes" id="UP000597762">
    <property type="component" value="Unassembled WGS sequence"/>
</dbReference>
<dbReference type="PROSITE" id="PS50016">
    <property type="entry name" value="ZF_PHD_2"/>
    <property type="match status" value="1"/>
</dbReference>
<evidence type="ECO:0000313" key="12">
    <source>
        <dbReference type="EMBL" id="CAE1272394.1"/>
    </source>
</evidence>
<gene>
    <name evidence="12" type="ORF">SPHA_37658</name>
</gene>
<feature type="region of interest" description="Disordered" evidence="9">
    <location>
        <begin position="659"/>
        <end position="717"/>
    </location>
</feature>
<keyword evidence="10" id="KW-1133">Transmembrane helix</keyword>
<dbReference type="GO" id="GO:0008270">
    <property type="term" value="F:zinc ion binding"/>
    <property type="evidence" value="ECO:0007669"/>
    <property type="project" value="UniProtKB-KW"/>
</dbReference>
<evidence type="ECO:0000313" key="13">
    <source>
        <dbReference type="Proteomes" id="UP000597762"/>
    </source>
</evidence>
<evidence type="ECO:0000256" key="8">
    <source>
        <dbReference type="PROSITE-ProRule" id="PRU00146"/>
    </source>
</evidence>
<feature type="transmembrane region" description="Helical" evidence="10">
    <location>
        <begin position="43"/>
        <end position="67"/>
    </location>
</feature>
<accession>A0A812CNA7</accession>
<feature type="compositionally biased region" description="Polar residues" evidence="9">
    <location>
        <begin position="760"/>
        <end position="771"/>
    </location>
</feature>
<feature type="compositionally biased region" description="Basic residues" evidence="9">
    <location>
        <begin position="393"/>
        <end position="404"/>
    </location>
</feature>
<feature type="region of interest" description="Disordered" evidence="9">
    <location>
        <begin position="214"/>
        <end position="272"/>
    </location>
</feature>
<dbReference type="SUPFAM" id="SSF57903">
    <property type="entry name" value="FYVE/PHD zinc finger"/>
    <property type="match status" value="1"/>
</dbReference>
<evidence type="ECO:0000256" key="6">
    <source>
        <dbReference type="ARBA" id="ARBA00023163"/>
    </source>
</evidence>
<evidence type="ECO:0000256" key="3">
    <source>
        <dbReference type="ARBA" id="ARBA00022771"/>
    </source>
</evidence>
<evidence type="ECO:0000256" key="2">
    <source>
        <dbReference type="ARBA" id="ARBA00022723"/>
    </source>
</evidence>
<sequence>MSFCIFSPSLAQLIFSFFCSFSFSLLGLLRWSKMELLGRNFNYLYNGIPTHYTVMLLLLEIFTWTHFVVKMASEYCRQILRVVVAQICQHLGWHSTHATPLEVLTDVLERYILDVSRTTHQYAERYGRTEVNLDDLGLAFRTLGISLSELDDYIKHVEALPFGKDVAAFPKPKKSNLCFPNPKSREIYHREEHVSDYLPYMFPGMEDEMEVEEVSPTPSVPAASQPGSTTPVTVPNNQEIGTPENLADTSPVLRGEKRSLNSPSDGAPMYKRQRLSNNNLPEEAGHSQYEMTSVKMSVSGLLTPIKSQGKLPDPSPPVMFPPVEKKKELPPKDIPKKTEPEKDTNTSKIEDKENITTKKPKENDITIKRAGMMNSKNKELTPVLPPPPPPPKERKKPVARKKKKDQIAKVEKSTLETIDECINSVLRNMRAAYELEKQKEQQEAIARDTIAEDAMVAATTAAVVSAAVTDTVVISSIFTPTKPSLASTPTPKKTDKKGDKKLDKKLEKKKRNLMKEKTKKLKIKALKQKGKENAEVREKLKEKIKSKSQRQNSSSSEKTPPVRPDKFTAEEWKIYDFDGSPPGSHPNSLHQHDSSPFSSSPHSIRSCVSPSMDSLTLLSTAASAASNVPMHLPPSMPLSLPQASLSSQDSDIPSQLKMKIGLAKGGKGKIKSKVKSKDKEHKKDKKDKKKDKEKKKKNKEKEEKKQKERLKEEKYQAEQISTPLSVPRLKLNIKLGGSIPVAVTPDTDTSKKIQTSAISVTERAPSNTPTNIKRDIPSSPLPHRPEIPRLVIRTPVPVMSPPVIPAKNEKSTAKVTKPTPKAKAALKKKPVVKKPAVKREKPTPKKSAKVIAPEPVNVPSICKIEALNAPPQIPQFLPTVSASKHSEIGNVNVADMLMPEALLAVVKQEKFSPPKPFIKSQKMTAAAREKLTQKEKQVLLKTQTLPVSTAFGLRKTEEKINLKTSKVNQNKTKAAKATKTTAKLTGKNEKVCIRGKSEKATAKAKAEKIKAEKAALEMAATALAKVEKPVIMKDRPIMKVNKPPNKLGRPPKIEIPPSPPPTIPYPSSPPCIPASIGGTLPIAQPIGHHHFTPLLANIPTPVPTIPQPYPITVSTPKANQVVPKVAVTAKSTPKGKGARAHAISLPKAQKLNSAKALLASVKETQSDSHVTCPSNLLTPMPLTSSPALSEKLMIPNKSSPIPSPLSSPLHMISGLPPDNSLIALSRDIVSANIPMDSSASFSLPISDIIGSSENSMSLGKRPVQRSVFAETVGTFMDENGQKIWICPGCKLPDDGSPMIGCDGCDDWYHWPCVNIREEPPSEEQWFCQKCLVKTKNKPKRKRRRKAKAY</sequence>
<dbReference type="OrthoDB" id="436852at2759"/>
<dbReference type="InterPro" id="IPR019787">
    <property type="entry name" value="Znf_PHD-finger"/>
</dbReference>
<dbReference type="GO" id="GO:0045944">
    <property type="term" value="P:positive regulation of transcription by RNA polymerase II"/>
    <property type="evidence" value="ECO:0007669"/>
    <property type="project" value="TreeGrafter"/>
</dbReference>
<keyword evidence="10" id="KW-0812">Transmembrane</keyword>
<dbReference type="PANTHER" id="PTHR46452">
    <property type="entry name" value="TRANSCRIPTION INITIATION FACTOR TFIID SUBUNIT 3"/>
    <property type="match status" value="1"/>
</dbReference>
<feature type="compositionally biased region" description="Basic residues" evidence="9">
    <location>
        <begin position="507"/>
        <end position="528"/>
    </location>
</feature>
<keyword evidence="13" id="KW-1185">Reference proteome</keyword>
<dbReference type="InterPro" id="IPR009072">
    <property type="entry name" value="Histone-fold"/>
</dbReference>
<evidence type="ECO:0000256" key="4">
    <source>
        <dbReference type="ARBA" id="ARBA00022833"/>
    </source>
</evidence>
<feature type="compositionally biased region" description="Basic and acidic residues" evidence="9">
    <location>
        <begin position="492"/>
        <end position="506"/>
    </location>
</feature>
<dbReference type="SUPFAM" id="SSF47113">
    <property type="entry name" value="Histone-fold"/>
    <property type="match status" value="1"/>
</dbReference>
<comment type="subcellular location">
    <subcellularLocation>
        <location evidence="1">Nucleus</location>
    </subcellularLocation>
</comment>
<evidence type="ECO:0000256" key="9">
    <source>
        <dbReference type="SAM" id="MobiDB-lite"/>
    </source>
</evidence>
<keyword evidence="5" id="KW-0805">Transcription regulation</keyword>
<feature type="compositionally biased region" description="Low complexity" evidence="9">
    <location>
        <begin position="549"/>
        <end position="558"/>
    </location>
</feature>
<dbReference type="GO" id="GO:0046982">
    <property type="term" value="F:protein heterodimerization activity"/>
    <property type="evidence" value="ECO:0007669"/>
    <property type="project" value="InterPro"/>
</dbReference>
<feature type="compositionally biased region" description="Basic and acidic residues" evidence="9">
    <location>
        <begin position="323"/>
        <end position="367"/>
    </location>
</feature>
<feature type="compositionally biased region" description="Low complexity" evidence="9">
    <location>
        <begin position="594"/>
        <end position="606"/>
    </location>
</feature>
<proteinExistence type="predicted"/>
<dbReference type="Gene3D" id="3.30.40.10">
    <property type="entry name" value="Zinc/RING finger domain, C3HC4 (zinc finger)"/>
    <property type="match status" value="1"/>
</dbReference>
<protein>
    <submittedName>
        <fullName evidence="12">TAF3</fullName>
    </submittedName>
</protein>
<keyword evidence="10" id="KW-0472">Membrane</keyword>
<evidence type="ECO:0000256" key="10">
    <source>
        <dbReference type="SAM" id="Phobius"/>
    </source>
</evidence>
<dbReference type="Pfam" id="PF00628">
    <property type="entry name" value="PHD"/>
    <property type="match status" value="1"/>
</dbReference>
<keyword evidence="3 8" id="KW-0863">Zinc-finger</keyword>
<name>A0A812CNA7_ACAPH</name>
<feature type="compositionally biased region" description="Polar residues" evidence="9">
    <location>
        <begin position="481"/>
        <end position="491"/>
    </location>
</feature>
<dbReference type="SMART" id="SM00576">
    <property type="entry name" value="BTP"/>
    <property type="match status" value="1"/>
</dbReference>
<dbReference type="GO" id="GO:0002039">
    <property type="term" value="F:p53 binding"/>
    <property type="evidence" value="ECO:0007669"/>
    <property type="project" value="TreeGrafter"/>
</dbReference>
<feature type="compositionally biased region" description="Low complexity" evidence="9">
    <location>
        <begin position="813"/>
        <end position="823"/>
    </location>
</feature>
<feature type="compositionally biased region" description="Basic residues" evidence="9">
    <location>
        <begin position="824"/>
        <end position="836"/>
    </location>
</feature>
<feature type="region of interest" description="Disordered" evidence="9">
    <location>
        <begin position="1038"/>
        <end position="1057"/>
    </location>
</feature>
<feature type="region of interest" description="Disordered" evidence="9">
    <location>
        <begin position="802"/>
        <end position="848"/>
    </location>
</feature>
<dbReference type="PROSITE" id="PS01359">
    <property type="entry name" value="ZF_PHD_1"/>
    <property type="match status" value="1"/>
</dbReference>
<keyword evidence="7" id="KW-0539">Nucleus</keyword>
<reference evidence="12" key="1">
    <citation type="submission" date="2021-01" db="EMBL/GenBank/DDBJ databases">
        <authorList>
            <person name="Li R."/>
            <person name="Bekaert M."/>
        </authorList>
    </citation>
    <scope>NUCLEOTIDE SEQUENCE</scope>
    <source>
        <strain evidence="12">Farmed</strain>
    </source>
</reference>
<dbReference type="Pfam" id="PF07524">
    <property type="entry name" value="Bromo_TP"/>
    <property type="match status" value="1"/>
</dbReference>
<keyword evidence="2" id="KW-0479">Metal-binding</keyword>
<feature type="domain" description="PHD-type" evidence="11">
    <location>
        <begin position="1283"/>
        <end position="1333"/>
    </location>
</feature>
<dbReference type="CDD" id="cd15522">
    <property type="entry name" value="PHD_TAF3"/>
    <property type="match status" value="1"/>
</dbReference>
<dbReference type="GO" id="GO:0005669">
    <property type="term" value="C:transcription factor TFIID complex"/>
    <property type="evidence" value="ECO:0007669"/>
    <property type="project" value="TreeGrafter"/>
</dbReference>
<dbReference type="InterPro" id="IPR001965">
    <property type="entry name" value="Znf_PHD"/>
</dbReference>
<evidence type="ECO:0000256" key="5">
    <source>
        <dbReference type="ARBA" id="ARBA00023015"/>
    </source>
</evidence>
<dbReference type="InterPro" id="IPR006565">
    <property type="entry name" value="BTP"/>
</dbReference>
<feature type="compositionally biased region" description="Basic and acidic residues" evidence="9">
    <location>
        <begin position="699"/>
        <end position="716"/>
    </location>
</feature>
<evidence type="ECO:0000256" key="1">
    <source>
        <dbReference type="ARBA" id="ARBA00004123"/>
    </source>
</evidence>